<gene>
    <name evidence="3" type="ORF">LSCM1_07729</name>
</gene>
<feature type="region of interest" description="Disordered" evidence="2">
    <location>
        <begin position="1725"/>
        <end position="1824"/>
    </location>
</feature>
<protein>
    <recommendedName>
        <fullName evidence="5">Kinetoplast-associated protein-like protein</fullName>
    </recommendedName>
</protein>
<reference evidence="4" key="2">
    <citation type="journal article" date="2021" name="Sci. Data">
        <title>Chromosome-scale genome sequencing, assembly and annotation of six genomes from subfamily Leishmaniinae.</title>
        <authorList>
            <person name="Almutairi H."/>
            <person name="Urbaniak M.D."/>
            <person name="Bates M.D."/>
            <person name="Jariyapan N."/>
            <person name="Kwakye-Nuako G."/>
            <person name="Thomaz Soccol V."/>
            <person name="Al-Salem W.S."/>
            <person name="Dillon R.J."/>
            <person name="Bates P.A."/>
            <person name="Gatherer D."/>
        </authorList>
    </citation>
    <scope>NUCLEOTIDE SEQUENCE [LARGE SCALE GENOMIC DNA]</scope>
</reference>
<feature type="compositionally biased region" description="Basic and acidic residues" evidence="2">
    <location>
        <begin position="420"/>
        <end position="429"/>
    </location>
</feature>
<evidence type="ECO:0000313" key="4">
    <source>
        <dbReference type="Proteomes" id="UP000673552"/>
    </source>
</evidence>
<feature type="compositionally biased region" description="Polar residues" evidence="2">
    <location>
        <begin position="175"/>
        <end position="192"/>
    </location>
</feature>
<dbReference type="KEGG" id="lmat:92517600"/>
<feature type="compositionally biased region" description="Basic and acidic residues" evidence="2">
    <location>
        <begin position="1061"/>
        <end position="1076"/>
    </location>
</feature>
<dbReference type="RefSeq" id="XP_067181293.1">
    <property type="nucleotide sequence ID" value="XM_067325088.1"/>
</dbReference>
<comment type="caution">
    <text evidence="3">The sequence shown here is derived from an EMBL/GenBank/DDBJ whole genome shotgun (WGS) entry which is preliminary data.</text>
</comment>
<feature type="region of interest" description="Disordered" evidence="2">
    <location>
        <begin position="1840"/>
        <end position="1886"/>
    </location>
</feature>
<feature type="compositionally biased region" description="Polar residues" evidence="2">
    <location>
        <begin position="662"/>
        <end position="673"/>
    </location>
</feature>
<feature type="compositionally biased region" description="Low complexity" evidence="2">
    <location>
        <begin position="685"/>
        <end position="696"/>
    </location>
</feature>
<feature type="region of interest" description="Disordered" evidence="2">
    <location>
        <begin position="608"/>
        <end position="631"/>
    </location>
</feature>
<feature type="compositionally biased region" description="Basic residues" evidence="2">
    <location>
        <begin position="209"/>
        <end position="221"/>
    </location>
</feature>
<feature type="region of interest" description="Disordered" evidence="2">
    <location>
        <begin position="2012"/>
        <end position="2053"/>
    </location>
</feature>
<evidence type="ECO:0000256" key="2">
    <source>
        <dbReference type="SAM" id="MobiDB-lite"/>
    </source>
</evidence>
<dbReference type="EMBL" id="JAFEUZ010000005">
    <property type="protein sequence ID" value="KAG5487059.1"/>
    <property type="molecule type" value="Genomic_DNA"/>
</dbReference>
<proteinExistence type="predicted"/>
<feature type="region of interest" description="Disordered" evidence="2">
    <location>
        <begin position="662"/>
        <end position="696"/>
    </location>
</feature>
<dbReference type="GeneID" id="92517600"/>
<feature type="compositionally biased region" description="Low complexity" evidence="2">
    <location>
        <begin position="1083"/>
        <end position="1110"/>
    </location>
</feature>
<dbReference type="Proteomes" id="UP000673552">
    <property type="component" value="Unassembled WGS sequence"/>
</dbReference>
<reference evidence="4" key="1">
    <citation type="journal article" date="2021" name="Microbiol. Resour. Announc.">
        <title>LGAAP: Leishmaniinae Genome Assembly and Annotation Pipeline.</title>
        <authorList>
            <person name="Almutairi H."/>
            <person name="Urbaniak M.D."/>
            <person name="Bates M.D."/>
            <person name="Jariyapan N."/>
            <person name="Kwakye-Nuako G."/>
            <person name="Thomaz-Soccol V."/>
            <person name="Al-Salem W.S."/>
            <person name="Dillon R.J."/>
            <person name="Bates P.A."/>
            <person name="Gatherer D."/>
        </authorList>
    </citation>
    <scope>NUCLEOTIDE SEQUENCE [LARGE SCALE GENOMIC DNA]</scope>
</reference>
<name>A0A836H928_9TRYP</name>
<feature type="region of interest" description="Disordered" evidence="2">
    <location>
        <begin position="1514"/>
        <end position="1598"/>
    </location>
</feature>
<evidence type="ECO:0000256" key="1">
    <source>
        <dbReference type="SAM" id="Coils"/>
    </source>
</evidence>
<keyword evidence="1" id="KW-0175">Coiled coil</keyword>
<feature type="compositionally biased region" description="Basic and acidic residues" evidence="2">
    <location>
        <begin position="198"/>
        <end position="208"/>
    </location>
</feature>
<feature type="compositionally biased region" description="Low complexity" evidence="2">
    <location>
        <begin position="1390"/>
        <end position="1399"/>
    </location>
</feature>
<accession>A0A836H928</accession>
<keyword evidence="4" id="KW-1185">Reference proteome</keyword>
<feature type="region of interest" description="Disordered" evidence="2">
    <location>
        <begin position="139"/>
        <end position="158"/>
    </location>
</feature>
<dbReference type="OrthoDB" id="267969at2759"/>
<feature type="coiled-coil region" evidence="1">
    <location>
        <begin position="797"/>
        <end position="850"/>
    </location>
</feature>
<feature type="compositionally biased region" description="Low complexity" evidence="2">
    <location>
        <begin position="397"/>
        <end position="412"/>
    </location>
</feature>
<evidence type="ECO:0008006" key="5">
    <source>
        <dbReference type="Google" id="ProtNLM"/>
    </source>
</evidence>
<feature type="region of interest" description="Disordered" evidence="2">
    <location>
        <begin position="397"/>
        <end position="429"/>
    </location>
</feature>
<feature type="region of interest" description="Disordered" evidence="2">
    <location>
        <begin position="1366"/>
        <end position="1427"/>
    </location>
</feature>
<feature type="compositionally biased region" description="Low complexity" evidence="2">
    <location>
        <begin position="1531"/>
        <end position="1542"/>
    </location>
</feature>
<feature type="compositionally biased region" description="Polar residues" evidence="2">
    <location>
        <begin position="1039"/>
        <end position="1050"/>
    </location>
</feature>
<sequence length="2114" mass="220109">MEPRLGLRNTPPLRLSAQYSAGLSSSFAAEPRVSPGVSIVPKQGLKVAFEMSPLPRSLSSSSSLRLLQEIDETRKLLRTFRSLKERGARREELADLHSRVTALKEAQQWRQPRDAGTCRELARPVANAVSVDTAAAASTATTQSSFAHSPAASSSSSSYARRLPDIALHERPNGQSVEWSNGVRQPQPQKQQGAIEAHAAHRDGQIHEGRHHRRPHLHHTHLGPAASSSISTGPPAVVAQASTSVHSSAGNAVSSSSNAGTRSAAALQPNGALSVADPLVHLKSIAFAVALAEAHTRREIAHRWERRWLRHWASFKEERIAIALRPPATPMAALVRPQPQPERWAEAFPMALPRERQQWQQSTSSATTAAEVSRAAAVTIAHTIGASAAPVLGWSTGEAPTATTGGPVAKGPHQGSSPSDGRRGGVESREVAELHQEELPYVKDPSAAEDAVVWAGPLPPPHQQQPATSVIKRYADASPCAAVNVAAAEEAASSRKAAAPALSTWLAEAQAAAAAAVRSIESDEAAARAATESTAAEVWSRLALAESAARRRAEMAWKAARSLVAAETRIRVALEGDEARSRASHVEAERYAAERAALAAAEAAARRRAEEERARQEAQRQAEADAETAERRSIEQQWQAAIRLAKSLLSEWVRNAVATTSQLARSKGMSTPARSPRDEPSVENAQVKEAAGAQARAREQQQAVEGCMAACAAATDAVLGEWTHAAAAEAVRQRRAEEGATARAEAVAQERAAARAHVLCAEEKGRAALSTSEEEAWQQQQQRQRQAADVEVMRLAVREAQEEARRGTERAEAAARLQVEMDAVDEAVRLKALEEAARLQAERRADAARDLLAREAAAAALTATLCSAVSELSKYLLDSCLAEAAQETQKEEVAAVSAARDRAAVEELQMKCLETAQDEKALARDEVRSAALEELDRLRGSEATAATCKRVDVESVAATEERERQQQQQTCRKAAAECLQLSEWCDTLLLHILHDAASAAVSVAERTTTVANEFSLEAPPPAALPGEEVREARMFMKDGQQQQRHPTSNREPTDGPGVLTEKTRVDSVDSPDEAHVDAAAQKPVAATASPPLSPSSSSGPSSFFMGSASADATPGTVVTDAVKARTDECARLPSPAAFARLVDGLLSHVVHDAAMEAQAAAHVSEAITNQMDAAQRPRALHVPLLGGSDASLASIDSGGSCSSSVRSPPQALQLRPLMLPLAVVAGAGAADGHVPQVPYAGGGPHDSAEVVVAEKIGTVTWPPAAVSEMDSRALQRPIVSPLLMSSVDVTTANAAAISTASAAGGKERGCATGATTAASSPLHCFSTASSVDDDDAACCSFTAPEAPLPLHLEQHSILSPLLSQPYGNGGGVDDESGGAWTPAGSGEGNGEAATGTALADVPSSSYNREPRQQPHATAVADNRGATSGADGRLSAVVMAGSGAMGGITDDLRAFQLDAPSPSFAEVKPRAEVGIAAAHTNSVDAAAAVAASLVDYMVHEAALLAVSRQESVAANADSDRKGARDGVQAGHAAAAPPSPFSSAEGHEQNTANGTLSYHGSSASTSCRVLSPARAGDDEADAEKSVSAAESGPECTSADASEAALRVSRLSPPAAAAVAAESITGAHSPLASLSTLVSAVAAPSHFVAHLRQQEAERKAVAHQQNRYLTSRELALVAARYLASETAAAHVMAIGPTATLSARPVALVLSVGLVRAATLENRRARRRIEEAGKGGARSAGGGGTRSGGVFAEATGSPKSAQGSGAASPMSGYGGGDHRFPTSATGKTGTARDNGGIDFPLRSPSTRRRGDGFGPIGPATPGAAGGAGRGNGGVACSPYAAVAPAPTSSSIEGEDGKETDMSVGHMSQGLLSPSLQASPPCGSASKPLARGDVKGVPASNSTQQQAGARDKLPADWAAALRGVAERIARDFMDYASRCVLLGQGEGQSSQDSLRTARRIHSDALAHIDVQALFTQELQLRDVARLAYYYVELATNGPRDRVDPHCAPAALGEHNIFGRRSRGNAEGNEDGPSLSHPDATPARLPFPSHISHQRSRSSRGGSLLSAAAAIHVRRAGLLQLVLEQCVSNVLHDLVGDTVGWLWTAYLQAAPPGAIADGRP</sequence>
<evidence type="ECO:0000313" key="3">
    <source>
        <dbReference type="EMBL" id="KAG5487059.1"/>
    </source>
</evidence>
<feature type="compositionally biased region" description="Polar residues" evidence="2">
    <location>
        <begin position="1547"/>
        <end position="1566"/>
    </location>
</feature>
<feature type="region of interest" description="Disordered" evidence="2">
    <location>
        <begin position="1037"/>
        <end position="1114"/>
    </location>
</feature>
<organism evidence="3 4">
    <name type="scientific">Leishmania martiniquensis</name>
    <dbReference type="NCBI Taxonomy" id="1580590"/>
    <lineage>
        <taxon>Eukaryota</taxon>
        <taxon>Discoba</taxon>
        <taxon>Euglenozoa</taxon>
        <taxon>Kinetoplastea</taxon>
        <taxon>Metakinetoplastina</taxon>
        <taxon>Trypanosomatida</taxon>
        <taxon>Trypanosomatidae</taxon>
        <taxon>Leishmaniinae</taxon>
        <taxon>Leishmania</taxon>
    </lineage>
</organism>
<feature type="region of interest" description="Disordered" evidence="2">
    <location>
        <begin position="175"/>
        <end position="243"/>
    </location>
</feature>
<feature type="compositionally biased region" description="Gly residues" evidence="2">
    <location>
        <begin position="1730"/>
        <end position="1743"/>
    </location>
</feature>